<protein>
    <recommendedName>
        <fullName evidence="1">SnoaL-like domain-containing protein</fullName>
    </recommendedName>
</protein>
<dbReference type="Proteomes" id="UP000469558">
    <property type="component" value="Unassembled WGS sequence"/>
</dbReference>
<dbReference type="Gene3D" id="3.10.450.50">
    <property type="match status" value="1"/>
</dbReference>
<dbReference type="AlphaFoldDB" id="A0A8T9BY96"/>
<accession>A0A8T9BY96</accession>
<dbReference type="SUPFAM" id="SSF54427">
    <property type="entry name" value="NTF2-like"/>
    <property type="match status" value="1"/>
</dbReference>
<dbReference type="InterPro" id="IPR037401">
    <property type="entry name" value="SnoaL-like"/>
</dbReference>
<keyword evidence="3" id="KW-1185">Reference proteome</keyword>
<gene>
    <name evidence="2" type="ORF">LSUE1_G007168</name>
</gene>
<evidence type="ECO:0000313" key="2">
    <source>
        <dbReference type="EMBL" id="TVY71310.1"/>
    </source>
</evidence>
<feature type="domain" description="SnoaL-like" evidence="1">
    <location>
        <begin position="12"/>
        <end position="138"/>
    </location>
</feature>
<evidence type="ECO:0000313" key="3">
    <source>
        <dbReference type="Proteomes" id="UP000469558"/>
    </source>
</evidence>
<dbReference type="OrthoDB" id="2148716at2759"/>
<evidence type="ECO:0000259" key="1">
    <source>
        <dbReference type="Pfam" id="PF13577"/>
    </source>
</evidence>
<reference evidence="2 3" key="1">
    <citation type="submission" date="2018-05" db="EMBL/GenBank/DDBJ databases">
        <title>Genome sequencing and assembly of the regulated plant pathogen Lachnellula willkommii and related sister species for the development of diagnostic species identification markers.</title>
        <authorList>
            <person name="Giroux E."/>
            <person name="Bilodeau G."/>
        </authorList>
    </citation>
    <scope>NUCLEOTIDE SEQUENCE [LARGE SCALE GENOMIC DNA]</scope>
    <source>
        <strain evidence="2 3">CBS 268.59</strain>
    </source>
</reference>
<organism evidence="2 3">
    <name type="scientific">Lachnellula suecica</name>
    <dbReference type="NCBI Taxonomy" id="602035"/>
    <lineage>
        <taxon>Eukaryota</taxon>
        <taxon>Fungi</taxon>
        <taxon>Dikarya</taxon>
        <taxon>Ascomycota</taxon>
        <taxon>Pezizomycotina</taxon>
        <taxon>Leotiomycetes</taxon>
        <taxon>Helotiales</taxon>
        <taxon>Lachnaceae</taxon>
        <taxon>Lachnellula</taxon>
    </lineage>
</organism>
<dbReference type="Pfam" id="PF13577">
    <property type="entry name" value="SnoaL_4"/>
    <property type="match status" value="1"/>
</dbReference>
<dbReference type="EMBL" id="QGMK01001276">
    <property type="protein sequence ID" value="TVY71310.1"/>
    <property type="molecule type" value="Genomic_DNA"/>
</dbReference>
<dbReference type="InterPro" id="IPR032710">
    <property type="entry name" value="NTF2-like_dom_sf"/>
</dbReference>
<name>A0A8T9BY96_9HELO</name>
<comment type="caution">
    <text evidence="2">The sequence shown here is derived from an EMBL/GenBank/DDBJ whole genome shotgun (WGS) entry which is preliminary data.</text>
</comment>
<sequence length="153" mass="16344">MSFALPAKLSGLTDREAIADAVYRAVLAFDHADEALLRSALTEDVVAEMPGSPPAEGIAAIKAAVFDRVSKLDTTHFISNVRISIESATTAKLTCSANAQHVRPGKGFEPGPNKFMSGGFYACDVVKDGDLWKLKTWKANIVWVEGDMSVMAG</sequence>
<dbReference type="CDD" id="cd00531">
    <property type="entry name" value="NTF2_like"/>
    <property type="match status" value="1"/>
</dbReference>
<proteinExistence type="predicted"/>